<sequence length="411" mass="47129">MMKIKERIMRILHIQAQLPSKTGSGVYFTNLIKGLEGKMDQACVYGAYPGYEWETLPKDRQYVLTFPNRYCDFPLPGMSDVMPYESTVYGEMTEAMIRRWKYAFLEVLLRAYEDFQPDLILCHHLWFLTDMVRQWFPEAQIFAICHNTDLRQAQHHPQLAAQYTRHIKDLDQVFALSSQQVGQISSLYGLDSDRVSVLGGGYDDQIFYYEDQEATEPVEVIYAGKIAEAKGVFALIEAFTERLKGRQDLSLRLVGNGNPESLAKMHAAIANDPRISYQEGVPQEQLAELFRRAAIFVLPSYYEGLPLVVVEAMACGCYTIVADFPALSDQLDDRLKQSELIDYIQLPRLVNQDQPLAEDLPAYCDRLAQAILRQADRYRQKPKQAESYQEEIQQNSWPGLVDQLLSSIHRA</sequence>
<dbReference type="OrthoDB" id="9804196at2"/>
<dbReference type="SUPFAM" id="SSF53756">
    <property type="entry name" value="UDP-Glycosyltransferase/glycogen phosphorylase"/>
    <property type="match status" value="1"/>
</dbReference>
<dbReference type="GO" id="GO:0016757">
    <property type="term" value="F:glycosyltransferase activity"/>
    <property type="evidence" value="ECO:0007669"/>
    <property type="project" value="InterPro"/>
</dbReference>
<dbReference type="AlphaFoldDB" id="A0A5N1GLW9"/>
<dbReference type="CDD" id="cd03801">
    <property type="entry name" value="GT4_PimA-like"/>
    <property type="match status" value="1"/>
</dbReference>
<evidence type="ECO:0000313" key="5">
    <source>
        <dbReference type="Proteomes" id="UP000327148"/>
    </source>
</evidence>
<comment type="caution">
    <text evidence="4">The sequence shown here is derived from an EMBL/GenBank/DDBJ whole genome shotgun (WGS) entry which is preliminary data.</text>
</comment>
<dbReference type="GO" id="GO:0009103">
    <property type="term" value="P:lipopolysaccharide biosynthetic process"/>
    <property type="evidence" value="ECO:0007669"/>
    <property type="project" value="TreeGrafter"/>
</dbReference>
<dbReference type="Pfam" id="PF00534">
    <property type="entry name" value="Glycos_transf_1"/>
    <property type="match status" value="1"/>
</dbReference>
<evidence type="ECO:0000256" key="1">
    <source>
        <dbReference type="ARBA" id="ARBA00022679"/>
    </source>
</evidence>
<dbReference type="PANTHER" id="PTHR46401">
    <property type="entry name" value="GLYCOSYLTRANSFERASE WBBK-RELATED"/>
    <property type="match status" value="1"/>
</dbReference>
<proteinExistence type="predicted"/>
<gene>
    <name evidence="4" type="ORF">F6I03_05055</name>
</gene>
<dbReference type="Pfam" id="PF13439">
    <property type="entry name" value="Glyco_transf_4"/>
    <property type="match status" value="1"/>
</dbReference>
<dbReference type="EMBL" id="VYWO01000002">
    <property type="protein sequence ID" value="KAA9301239.1"/>
    <property type="molecule type" value="Genomic_DNA"/>
</dbReference>
<feature type="domain" description="Glycosyltransferase subfamily 4-like N-terminal" evidence="3">
    <location>
        <begin position="98"/>
        <end position="204"/>
    </location>
</feature>
<name>A0A5N1GLW9_9LACT</name>
<keyword evidence="1 4" id="KW-0808">Transferase</keyword>
<dbReference type="InterPro" id="IPR028098">
    <property type="entry name" value="Glyco_trans_4-like_N"/>
</dbReference>
<feature type="domain" description="Glycosyl transferase family 1" evidence="2">
    <location>
        <begin position="214"/>
        <end position="333"/>
    </location>
</feature>
<dbReference type="Proteomes" id="UP000327148">
    <property type="component" value="Unassembled WGS sequence"/>
</dbReference>
<dbReference type="InterPro" id="IPR001296">
    <property type="entry name" value="Glyco_trans_1"/>
</dbReference>
<dbReference type="Gene3D" id="3.40.50.2000">
    <property type="entry name" value="Glycogen Phosphorylase B"/>
    <property type="match status" value="2"/>
</dbReference>
<accession>A0A5N1GLW9</accession>
<organism evidence="4 5">
    <name type="scientific">Aerococcus sanguinicola</name>
    <dbReference type="NCBI Taxonomy" id="119206"/>
    <lineage>
        <taxon>Bacteria</taxon>
        <taxon>Bacillati</taxon>
        <taxon>Bacillota</taxon>
        <taxon>Bacilli</taxon>
        <taxon>Lactobacillales</taxon>
        <taxon>Aerococcaceae</taxon>
        <taxon>Aerococcus</taxon>
    </lineage>
</organism>
<protein>
    <submittedName>
        <fullName evidence="4">Glycosyltransferase family 4 protein</fullName>
    </submittedName>
</protein>
<evidence type="ECO:0000259" key="2">
    <source>
        <dbReference type="Pfam" id="PF00534"/>
    </source>
</evidence>
<dbReference type="PANTHER" id="PTHR46401:SF2">
    <property type="entry name" value="GLYCOSYLTRANSFERASE WBBK-RELATED"/>
    <property type="match status" value="1"/>
</dbReference>
<evidence type="ECO:0000313" key="4">
    <source>
        <dbReference type="EMBL" id="KAA9301239.1"/>
    </source>
</evidence>
<evidence type="ECO:0000259" key="3">
    <source>
        <dbReference type="Pfam" id="PF13439"/>
    </source>
</evidence>
<reference evidence="4 5" key="1">
    <citation type="submission" date="2019-09" db="EMBL/GenBank/DDBJ databases">
        <title>Draft genome sequence assemblies of isolates from the urinary tract.</title>
        <authorList>
            <person name="Mores C.R."/>
            <person name="Putonti C."/>
            <person name="Wolfe A.J."/>
        </authorList>
    </citation>
    <scope>NUCLEOTIDE SEQUENCE [LARGE SCALE GENOMIC DNA]</scope>
    <source>
        <strain evidence="4 5">UMB623</strain>
    </source>
</reference>